<evidence type="ECO:0000256" key="1">
    <source>
        <dbReference type="SAM" id="MobiDB-lite"/>
    </source>
</evidence>
<evidence type="ECO:0000259" key="2">
    <source>
        <dbReference type="Pfam" id="PF10180"/>
    </source>
</evidence>
<name>A0A812BJ15_ACAPH</name>
<dbReference type="InterPro" id="IPR019327">
    <property type="entry name" value="WKF"/>
</dbReference>
<protein>
    <recommendedName>
        <fullName evidence="2">WKF domain-containing protein</fullName>
    </recommendedName>
</protein>
<sequence length="268" mass="30919">MVKVSLVCSEIYQNESGSKTHKSKKMKRKYDESVVIIDCKEEKPKKKKHKNLKENVESDKNEVPTAKEKPNESDVVAKENDSKKPENADSKKKRKARHAGREERKKEKAKKKELIANGTIPPETKTKNKKRKRKSKKNKKDKNSTESQPRPKGDIPLEDASTAEYKAKEFLKAWNKDKTNWKFVKTRQNWLVHHLYNPEKIDDKMFKVALKYLAGMKGYSREMTLEQAKSVLNVASGDATAKIYKKIVLSDKPGEIQLARAREVIQIL</sequence>
<reference evidence="3" key="1">
    <citation type="submission" date="2021-01" db="EMBL/GenBank/DDBJ databases">
        <authorList>
            <person name="Li R."/>
            <person name="Bekaert M."/>
        </authorList>
    </citation>
    <scope>NUCLEOTIDE SEQUENCE</scope>
    <source>
        <strain evidence="3">Farmed</strain>
    </source>
</reference>
<feature type="compositionally biased region" description="Basic and acidic residues" evidence="1">
    <location>
        <begin position="99"/>
        <end position="114"/>
    </location>
</feature>
<dbReference type="EMBL" id="CAHIKZ030000628">
    <property type="protein sequence ID" value="CAE1230052.1"/>
    <property type="molecule type" value="Genomic_DNA"/>
</dbReference>
<feature type="compositionally biased region" description="Basic and acidic residues" evidence="1">
    <location>
        <begin position="141"/>
        <end position="155"/>
    </location>
</feature>
<gene>
    <name evidence="3" type="ORF">SPHA_17549</name>
</gene>
<evidence type="ECO:0000313" key="4">
    <source>
        <dbReference type="Proteomes" id="UP000597762"/>
    </source>
</evidence>
<organism evidence="3 4">
    <name type="scientific">Acanthosepion pharaonis</name>
    <name type="common">Pharaoh cuttlefish</name>
    <name type="synonym">Sepia pharaonis</name>
    <dbReference type="NCBI Taxonomy" id="158019"/>
    <lineage>
        <taxon>Eukaryota</taxon>
        <taxon>Metazoa</taxon>
        <taxon>Spiralia</taxon>
        <taxon>Lophotrochozoa</taxon>
        <taxon>Mollusca</taxon>
        <taxon>Cephalopoda</taxon>
        <taxon>Coleoidea</taxon>
        <taxon>Decapodiformes</taxon>
        <taxon>Sepiida</taxon>
        <taxon>Sepiina</taxon>
        <taxon>Sepiidae</taxon>
        <taxon>Acanthosepion</taxon>
    </lineage>
</organism>
<feature type="compositionally biased region" description="Basic residues" evidence="1">
    <location>
        <begin position="127"/>
        <end position="140"/>
    </location>
</feature>
<evidence type="ECO:0000313" key="3">
    <source>
        <dbReference type="EMBL" id="CAE1230052.1"/>
    </source>
</evidence>
<feature type="domain" description="WKF" evidence="2">
    <location>
        <begin position="169"/>
        <end position="231"/>
    </location>
</feature>
<dbReference type="PANTHER" id="PTHR22306:SF2">
    <property type="entry name" value="CHROMOSOME 7 OPEN READING FRAME 50"/>
    <property type="match status" value="1"/>
</dbReference>
<dbReference type="PANTHER" id="PTHR22306">
    <property type="entry name" value="CHROMOSOME 7 OPEN READING FRAME 50"/>
    <property type="match status" value="1"/>
</dbReference>
<comment type="caution">
    <text evidence="3">The sequence shown here is derived from an EMBL/GenBank/DDBJ whole genome shotgun (WGS) entry which is preliminary data.</text>
</comment>
<feature type="compositionally biased region" description="Basic and acidic residues" evidence="1">
    <location>
        <begin position="52"/>
        <end position="90"/>
    </location>
</feature>
<feature type="region of interest" description="Disordered" evidence="1">
    <location>
        <begin position="39"/>
        <end position="159"/>
    </location>
</feature>
<dbReference type="Pfam" id="PF10180">
    <property type="entry name" value="WKF"/>
    <property type="match status" value="1"/>
</dbReference>
<dbReference type="Proteomes" id="UP000597762">
    <property type="component" value="Unassembled WGS sequence"/>
</dbReference>
<proteinExistence type="predicted"/>
<dbReference type="OrthoDB" id="10261563at2759"/>
<keyword evidence="4" id="KW-1185">Reference proteome</keyword>
<dbReference type="AlphaFoldDB" id="A0A812BJ15"/>
<accession>A0A812BJ15</accession>